<feature type="compositionally biased region" description="Low complexity" evidence="1">
    <location>
        <begin position="950"/>
        <end position="960"/>
    </location>
</feature>
<evidence type="ECO:0000313" key="2">
    <source>
        <dbReference type="EMBL" id="EKC23274.1"/>
    </source>
</evidence>
<feature type="region of interest" description="Disordered" evidence="1">
    <location>
        <begin position="937"/>
        <end position="1119"/>
    </location>
</feature>
<feature type="region of interest" description="Disordered" evidence="1">
    <location>
        <begin position="358"/>
        <end position="400"/>
    </location>
</feature>
<feature type="compositionally biased region" description="Polar residues" evidence="1">
    <location>
        <begin position="709"/>
        <end position="718"/>
    </location>
</feature>
<feature type="compositionally biased region" description="Basic and acidic residues" evidence="1">
    <location>
        <begin position="1033"/>
        <end position="1098"/>
    </location>
</feature>
<proteinExistence type="predicted"/>
<dbReference type="GO" id="GO:0006357">
    <property type="term" value="P:regulation of transcription by RNA polymerase II"/>
    <property type="evidence" value="ECO:0007669"/>
    <property type="project" value="TreeGrafter"/>
</dbReference>
<feature type="compositionally biased region" description="Gly residues" evidence="1">
    <location>
        <begin position="52"/>
        <end position="64"/>
    </location>
</feature>
<dbReference type="InterPro" id="IPR040010">
    <property type="entry name" value="ZN608/ZN609"/>
</dbReference>
<dbReference type="FunCoup" id="K1PW78">
    <property type="interactions" value="136"/>
</dbReference>
<feature type="compositionally biased region" description="Polar residues" evidence="1">
    <location>
        <begin position="726"/>
        <end position="743"/>
    </location>
</feature>
<name>K1PW78_MAGGI</name>
<feature type="compositionally biased region" description="Basic residues" evidence="1">
    <location>
        <begin position="247"/>
        <end position="256"/>
    </location>
</feature>
<feature type="region of interest" description="Disordered" evidence="1">
    <location>
        <begin position="429"/>
        <end position="450"/>
    </location>
</feature>
<feature type="region of interest" description="Disordered" evidence="1">
    <location>
        <begin position="567"/>
        <end position="661"/>
    </location>
</feature>
<feature type="region of interest" description="Disordered" evidence="1">
    <location>
        <begin position="1290"/>
        <end position="1314"/>
    </location>
</feature>
<dbReference type="EMBL" id="JH818284">
    <property type="protein sequence ID" value="EKC23274.1"/>
    <property type="molecule type" value="Genomic_DNA"/>
</dbReference>
<feature type="region of interest" description="Disordered" evidence="1">
    <location>
        <begin position="803"/>
        <end position="873"/>
    </location>
</feature>
<feature type="compositionally biased region" description="Basic and acidic residues" evidence="1">
    <location>
        <begin position="937"/>
        <end position="949"/>
    </location>
</feature>
<organism evidence="2">
    <name type="scientific">Magallana gigas</name>
    <name type="common">Pacific oyster</name>
    <name type="synonym">Crassostrea gigas</name>
    <dbReference type="NCBI Taxonomy" id="29159"/>
    <lineage>
        <taxon>Eukaryota</taxon>
        <taxon>Metazoa</taxon>
        <taxon>Spiralia</taxon>
        <taxon>Lophotrochozoa</taxon>
        <taxon>Mollusca</taxon>
        <taxon>Bivalvia</taxon>
        <taxon>Autobranchia</taxon>
        <taxon>Pteriomorphia</taxon>
        <taxon>Ostreida</taxon>
        <taxon>Ostreoidea</taxon>
        <taxon>Ostreidae</taxon>
        <taxon>Magallana</taxon>
    </lineage>
</organism>
<dbReference type="InParanoid" id="K1PW78"/>
<dbReference type="KEGG" id="crg:105346957"/>
<accession>K1PW78</accession>
<feature type="compositionally biased region" description="Low complexity" evidence="1">
    <location>
        <begin position="812"/>
        <end position="823"/>
    </location>
</feature>
<dbReference type="InterPro" id="IPR013087">
    <property type="entry name" value="Znf_C2H2_type"/>
</dbReference>
<feature type="compositionally biased region" description="Polar residues" evidence="1">
    <location>
        <begin position="567"/>
        <end position="582"/>
    </location>
</feature>
<dbReference type="OrthoDB" id="5863628at2759"/>
<feature type="region of interest" description="Disordered" evidence="1">
    <location>
        <begin position="1"/>
        <end position="102"/>
    </location>
</feature>
<feature type="region of interest" description="Disordered" evidence="1">
    <location>
        <begin position="140"/>
        <end position="163"/>
    </location>
</feature>
<gene>
    <name evidence="2" type="ORF">CGI_10019641</name>
</gene>
<feature type="compositionally biased region" description="Basic and acidic residues" evidence="1">
    <location>
        <begin position="961"/>
        <end position="1005"/>
    </location>
</feature>
<evidence type="ECO:0000256" key="1">
    <source>
        <dbReference type="SAM" id="MobiDB-lite"/>
    </source>
</evidence>
<feature type="compositionally biased region" description="Basic and acidic residues" evidence="1">
    <location>
        <begin position="30"/>
        <end position="51"/>
    </location>
</feature>
<feature type="region of interest" description="Disordered" evidence="1">
    <location>
        <begin position="1191"/>
        <end position="1271"/>
    </location>
</feature>
<feature type="compositionally biased region" description="Low complexity" evidence="1">
    <location>
        <begin position="619"/>
        <end position="644"/>
    </location>
</feature>
<feature type="compositionally biased region" description="Basic and acidic residues" evidence="1">
    <location>
        <begin position="1215"/>
        <end position="1224"/>
    </location>
</feature>
<feature type="compositionally biased region" description="Acidic residues" evidence="1">
    <location>
        <begin position="373"/>
        <end position="393"/>
    </location>
</feature>
<dbReference type="HOGENOM" id="CLU_004142_1_0_1"/>
<dbReference type="PROSITE" id="PS50157">
    <property type="entry name" value="ZINC_FINGER_C2H2_2"/>
    <property type="match status" value="1"/>
</dbReference>
<feature type="region of interest" description="Disordered" evidence="1">
    <location>
        <begin position="707"/>
        <end position="786"/>
    </location>
</feature>
<dbReference type="PROSITE" id="PS00028">
    <property type="entry name" value="ZINC_FINGER_C2H2_1"/>
    <property type="match status" value="1"/>
</dbReference>
<dbReference type="PANTHER" id="PTHR21564">
    <property type="entry name" value="BRAKELESS PROTEIN"/>
    <property type="match status" value="1"/>
</dbReference>
<feature type="compositionally biased region" description="Basic and acidic residues" evidence="1">
    <location>
        <begin position="1012"/>
        <end position="1024"/>
    </location>
</feature>
<feature type="compositionally biased region" description="Basic and acidic residues" evidence="1">
    <location>
        <begin position="146"/>
        <end position="155"/>
    </location>
</feature>
<protein>
    <submittedName>
        <fullName evidence="2">Uncharacterized protein</fullName>
    </submittedName>
</protein>
<feature type="compositionally biased region" description="Basic and acidic residues" evidence="1">
    <location>
        <begin position="840"/>
        <end position="863"/>
    </location>
</feature>
<dbReference type="PANTHER" id="PTHR21564:SF5">
    <property type="entry name" value="SCRIBBLER, ISOFORM J"/>
    <property type="match status" value="1"/>
</dbReference>
<feature type="region of interest" description="Disordered" evidence="1">
    <location>
        <begin position="227"/>
        <end position="345"/>
    </location>
</feature>
<feature type="compositionally biased region" description="Low complexity" evidence="1">
    <location>
        <begin position="1292"/>
        <end position="1308"/>
    </location>
</feature>
<feature type="compositionally biased region" description="Basic and acidic residues" evidence="1">
    <location>
        <begin position="306"/>
        <end position="318"/>
    </location>
</feature>
<reference evidence="2" key="1">
    <citation type="journal article" date="2012" name="Nature">
        <title>The oyster genome reveals stress adaptation and complexity of shell formation.</title>
        <authorList>
            <person name="Zhang G."/>
            <person name="Fang X."/>
            <person name="Guo X."/>
            <person name="Li L."/>
            <person name="Luo R."/>
            <person name="Xu F."/>
            <person name="Yang P."/>
            <person name="Zhang L."/>
            <person name="Wang X."/>
            <person name="Qi H."/>
            <person name="Xiong Z."/>
            <person name="Que H."/>
            <person name="Xie Y."/>
            <person name="Holland P.W."/>
            <person name="Paps J."/>
            <person name="Zhu Y."/>
            <person name="Wu F."/>
            <person name="Chen Y."/>
            <person name="Wang J."/>
            <person name="Peng C."/>
            <person name="Meng J."/>
            <person name="Yang L."/>
            <person name="Liu J."/>
            <person name="Wen B."/>
            <person name="Zhang N."/>
            <person name="Huang Z."/>
            <person name="Zhu Q."/>
            <person name="Feng Y."/>
            <person name="Mount A."/>
            <person name="Hedgecock D."/>
            <person name="Xu Z."/>
            <person name="Liu Y."/>
            <person name="Domazet-Loso T."/>
            <person name="Du Y."/>
            <person name="Sun X."/>
            <person name="Zhang S."/>
            <person name="Liu B."/>
            <person name="Cheng P."/>
            <person name="Jiang X."/>
            <person name="Li J."/>
            <person name="Fan D."/>
            <person name="Wang W."/>
            <person name="Fu W."/>
            <person name="Wang T."/>
            <person name="Wang B."/>
            <person name="Zhang J."/>
            <person name="Peng Z."/>
            <person name="Li Y."/>
            <person name="Li N."/>
            <person name="Wang J."/>
            <person name="Chen M."/>
            <person name="He Y."/>
            <person name="Tan F."/>
            <person name="Song X."/>
            <person name="Zheng Q."/>
            <person name="Huang R."/>
            <person name="Yang H."/>
            <person name="Du X."/>
            <person name="Chen L."/>
            <person name="Yang M."/>
            <person name="Gaffney P.M."/>
            <person name="Wang S."/>
            <person name="Luo L."/>
            <person name="She Z."/>
            <person name="Ming Y."/>
            <person name="Huang W."/>
            <person name="Zhang S."/>
            <person name="Huang B."/>
            <person name="Zhang Y."/>
            <person name="Qu T."/>
            <person name="Ni P."/>
            <person name="Miao G."/>
            <person name="Wang J."/>
            <person name="Wang Q."/>
            <person name="Steinberg C.E."/>
            <person name="Wang H."/>
            <person name="Li N."/>
            <person name="Qian L."/>
            <person name="Zhang G."/>
            <person name="Li Y."/>
            <person name="Yang H."/>
            <person name="Liu X."/>
            <person name="Wang J."/>
            <person name="Yin Y."/>
            <person name="Wang J."/>
        </authorList>
    </citation>
    <scope>NUCLEOTIDE SEQUENCE [LARGE SCALE GENOMIC DNA]</scope>
    <source>
        <strain evidence="2">05x7-T-G4-1.051#20</strain>
    </source>
</reference>
<sequence length="1314" mass="142736">MSAEHQATVDKGLRMKITKRTNKNSAAMKNEGKTESQKGGDQKNSQGDRGEGGASGGTANGGTGKANPTGEKSPKVKGVHKKDRGKESKGGKSSEGGTTGLASVSASLDNAFSQVSLEPKLGETADPYEFNAKVEDGISIPVKSKGKGDKEKGEGSSDGVSDQCVGTDTCSVATETEPDCLGPCEPGTHVNLDGIVWQETENGVLVVNVTWRGKTYVGTLLDATKHDWAPPRPNCESPVSDFETRTPKGRGAKRGRGNSTGTPVNEKLMEGRKLRKGRRGSAFTAPPSPAKSDISTPSSGVKRKGRPTDIDLSGEKSNKRSRSCSRGNSGEAESPLSGLLECPEPSCNKKYRNPNGLRYHQSHAHSSVGSGADIDDESRDMMDNEDSNLDDLDSNLGDNNCDVNSSAINNDLNPLEMEEESNCSIKRVEDELSRDGSANKTETEETDSATVTQVPVKPIKKDIISVAPHIQPTPTVAVATATPFHVASTQQVSPSFGNTLSQSKSVSTGLVTPISATIVTGTPIQASLPMNDQMAKPLIRPKTGTGHPRPIMPSNFIALTTNTAHSSLSPVTTHVPSTTQLKPIQPKPTVMGETPPASTVLLGLNKERKQKPKKKAKDSVSSPISSTSAISSTTTPTSSSPFGPSHKKSLGKLDGGKHEPQGVIKVAPIIAKPLEIKTEKSDPEPIRPLGANVGVIQAQVHPMKGIDLSSRNSESSPSVLKVTPSLHVSESNKSMSENVQSPAYSDISDANDGGSPGPPPTSDSPQIRMEDQVPINKSKDLPADGNSAYSMYGQYYSQPNYMLQNLSPSAHSPSGSQKPPSSGLNKDHTGDSMQSSSTDAPRKIKEEVKDDKRDGGEAGKMEPVRPYSQSDYHQLQQQKWMHMYYMQGMPQQYPYMPNYGPMMDPAYHMHMMQTDQMYRQNFEKMMDDPRRMAEYMNGRDYKPKSDDGGPRSSSAGPSSSEGHKNNLDNREETSDERAARDKQNENHQIMRENHDLKTQMDRNRGEPPSGNDRVHPRLTEEQQRRQAMFQQQKHIEQQKREEQRRSEVKTEKISDSKRDETPKRESESKTKLENSRGFDEKSRGQSSMDKSRITDTPKSKIGIMGKDSRPHTPSSTLPSSSSGYYNMYHNQFMQSPPYGHVQFDPSHPMYQRGINPSMMYPAGGYIQHPSQLGYRMGEDSLDKDPAKPKVPLEPDVKVPPETTHNALYHSGSSHKIHELQEKGRRSPHRASPVLGKSDGTVAVPPVSLSGSVDKGREFSKSPPTQRHVHTHHHTHVVEAAYPMYPYTAGILPGPVSQSSTPSSSLSHPSYPPSK</sequence>
<dbReference type="GO" id="GO:0005634">
    <property type="term" value="C:nucleus"/>
    <property type="evidence" value="ECO:0007669"/>
    <property type="project" value="TreeGrafter"/>
</dbReference>
<feature type="compositionally biased region" description="Polar residues" evidence="1">
    <location>
        <begin position="1202"/>
        <end position="1213"/>
    </location>
</feature>